<comment type="caution">
    <text evidence="1">The sequence shown here is derived from an EMBL/GenBank/DDBJ whole genome shotgun (WGS) entry which is preliminary data.</text>
</comment>
<dbReference type="Proteomes" id="UP000828251">
    <property type="component" value="Unassembled WGS sequence"/>
</dbReference>
<organism evidence="1 2">
    <name type="scientific">Gossypium stocksii</name>
    <dbReference type="NCBI Taxonomy" id="47602"/>
    <lineage>
        <taxon>Eukaryota</taxon>
        <taxon>Viridiplantae</taxon>
        <taxon>Streptophyta</taxon>
        <taxon>Embryophyta</taxon>
        <taxon>Tracheophyta</taxon>
        <taxon>Spermatophyta</taxon>
        <taxon>Magnoliopsida</taxon>
        <taxon>eudicotyledons</taxon>
        <taxon>Gunneridae</taxon>
        <taxon>Pentapetalae</taxon>
        <taxon>rosids</taxon>
        <taxon>malvids</taxon>
        <taxon>Malvales</taxon>
        <taxon>Malvaceae</taxon>
        <taxon>Malvoideae</taxon>
        <taxon>Gossypium</taxon>
    </lineage>
</organism>
<evidence type="ECO:0000313" key="2">
    <source>
        <dbReference type="Proteomes" id="UP000828251"/>
    </source>
</evidence>
<dbReference type="EMBL" id="JAIQCV010000011">
    <property type="protein sequence ID" value="KAH1046581.1"/>
    <property type="molecule type" value="Genomic_DNA"/>
</dbReference>
<dbReference type="OrthoDB" id="971592at2759"/>
<name>A0A9D3UJJ4_9ROSI</name>
<dbReference type="AlphaFoldDB" id="A0A9D3UJJ4"/>
<gene>
    <name evidence="1" type="ORF">J1N35_037365</name>
</gene>
<sequence>MSKDTSSKEGDCEIASFDSSLPQIEKWVIRARVVLAETIISFNFIRRKGDRHFLGCTTVIVRMDEKPS</sequence>
<keyword evidence="2" id="KW-1185">Reference proteome</keyword>
<evidence type="ECO:0000313" key="1">
    <source>
        <dbReference type="EMBL" id="KAH1046581.1"/>
    </source>
</evidence>
<reference evidence="1 2" key="1">
    <citation type="journal article" date="2021" name="Plant Biotechnol. J.">
        <title>Multi-omics assisted identification of the key and species-specific regulatory components of drought-tolerant mechanisms in Gossypium stocksii.</title>
        <authorList>
            <person name="Yu D."/>
            <person name="Ke L."/>
            <person name="Zhang D."/>
            <person name="Wu Y."/>
            <person name="Sun Y."/>
            <person name="Mei J."/>
            <person name="Sun J."/>
            <person name="Sun Y."/>
        </authorList>
    </citation>
    <scope>NUCLEOTIDE SEQUENCE [LARGE SCALE GENOMIC DNA]</scope>
    <source>
        <strain evidence="2">cv. E1</strain>
        <tissue evidence="1">Leaf</tissue>
    </source>
</reference>
<protein>
    <submittedName>
        <fullName evidence="1">Uncharacterized protein</fullName>
    </submittedName>
</protein>
<proteinExistence type="predicted"/>
<accession>A0A9D3UJJ4</accession>